<evidence type="ECO:0000256" key="6">
    <source>
        <dbReference type="ARBA" id="ARBA00022989"/>
    </source>
</evidence>
<dbReference type="CDD" id="cd00096">
    <property type="entry name" value="Ig"/>
    <property type="match status" value="1"/>
</dbReference>
<dbReference type="InterPro" id="IPR013783">
    <property type="entry name" value="Ig-like_fold"/>
</dbReference>
<dbReference type="SMART" id="SM00408">
    <property type="entry name" value="IGc2"/>
    <property type="match status" value="1"/>
</dbReference>
<dbReference type="InterPro" id="IPR000483">
    <property type="entry name" value="Cys-rich_flank_reg_C"/>
</dbReference>
<evidence type="ECO:0000313" key="13">
    <source>
        <dbReference type="EMBL" id="KAJ3658824.1"/>
    </source>
</evidence>
<keyword evidence="9" id="KW-0325">Glycoprotein</keyword>
<evidence type="ECO:0000256" key="9">
    <source>
        <dbReference type="ARBA" id="ARBA00023180"/>
    </source>
</evidence>
<dbReference type="Gene3D" id="2.60.40.10">
    <property type="entry name" value="Immunoglobulins"/>
    <property type="match status" value="1"/>
</dbReference>
<keyword evidence="14" id="KW-1185">Reference proteome</keyword>
<dbReference type="Pfam" id="PF07679">
    <property type="entry name" value="I-set"/>
    <property type="match status" value="1"/>
</dbReference>
<proteinExistence type="predicted"/>
<feature type="transmembrane region" description="Helical" evidence="11">
    <location>
        <begin position="386"/>
        <end position="410"/>
    </location>
</feature>
<dbReference type="InterPro" id="IPR032675">
    <property type="entry name" value="LRR_dom_sf"/>
</dbReference>
<dbReference type="SMART" id="SM00082">
    <property type="entry name" value="LRRCT"/>
    <property type="match status" value="1"/>
</dbReference>
<name>A0AA38MJX6_9CUCU</name>
<dbReference type="InterPro" id="IPR036179">
    <property type="entry name" value="Ig-like_dom_sf"/>
</dbReference>
<keyword evidence="5" id="KW-0677">Repeat</keyword>
<evidence type="ECO:0000256" key="4">
    <source>
        <dbReference type="ARBA" id="ARBA00022729"/>
    </source>
</evidence>
<evidence type="ECO:0000256" key="1">
    <source>
        <dbReference type="ARBA" id="ARBA00004167"/>
    </source>
</evidence>
<evidence type="ECO:0000256" key="11">
    <source>
        <dbReference type="SAM" id="Phobius"/>
    </source>
</evidence>
<dbReference type="InterPro" id="IPR003599">
    <property type="entry name" value="Ig_sub"/>
</dbReference>
<evidence type="ECO:0000256" key="2">
    <source>
        <dbReference type="ARBA" id="ARBA00022614"/>
    </source>
</evidence>
<dbReference type="SUPFAM" id="SSF52058">
    <property type="entry name" value="L domain-like"/>
    <property type="match status" value="1"/>
</dbReference>
<dbReference type="Gene3D" id="3.80.10.10">
    <property type="entry name" value="Ribonuclease Inhibitor"/>
    <property type="match status" value="2"/>
</dbReference>
<evidence type="ECO:0000256" key="8">
    <source>
        <dbReference type="ARBA" id="ARBA00023157"/>
    </source>
</evidence>
<keyword evidence="2" id="KW-0433">Leucine-rich repeat</keyword>
<dbReference type="PANTHER" id="PTHR24369">
    <property type="entry name" value="ANTIGEN BSP, PUTATIVE-RELATED"/>
    <property type="match status" value="1"/>
</dbReference>
<dbReference type="EMBL" id="JALNTZ010000003">
    <property type="protein sequence ID" value="KAJ3658824.1"/>
    <property type="molecule type" value="Genomic_DNA"/>
</dbReference>
<dbReference type="SMART" id="SM00369">
    <property type="entry name" value="LRR_TYP"/>
    <property type="match status" value="5"/>
</dbReference>
<dbReference type="SUPFAM" id="SSF48726">
    <property type="entry name" value="Immunoglobulin"/>
    <property type="match status" value="1"/>
</dbReference>
<protein>
    <recommendedName>
        <fullName evidence="12">Ig-like domain-containing protein</fullName>
    </recommendedName>
</protein>
<dbReference type="PANTHER" id="PTHR24369:SF210">
    <property type="entry name" value="CHAOPTIN-RELATED"/>
    <property type="match status" value="1"/>
</dbReference>
<comment type="subcellular location">
    <subcellularLocation>
        <location evidence="1">Membrane</location>
        <topology evidence="1">Single-pass membrane protein</topology>
    </subcellularLocation>
</comment>
<keyword evidence="7 11" id="KW-0472">Membrane</keyword>
<evidence type="ECO:0000256" key="7">
    <source>
        <dbReference type="ARBA" id="ARBA00023136"/>
    </source>
</evidence>
<dbReference type="InterPro" id="IPR003591">
    <property type="entry name" value="Leu-rich_rpt_typical-subtyp"/>
</dbReference>
<dbReference type="SMART" id="SM00409">
    <property type="entry name" value="IG"/>
    <property type="match status" value="1"/>
</dbReference>
<feature type="compositionally biased region" description="Low complexity" evidence="10">
    <location>
        <begin position="658"/>
        <end position="671"/>
    </location>
</feature>
<dbReference type="Pfam" id="PF13855">
    <property type="entry name" value="LRR_8"/>
    <property type="match status" value="1"/>
</dbReference>
<keyword evidence="4" id="KW-0732">Signal</keyword>
<accession>A0AA38MJX6</accession>
<dbReference type="FunFam" id="3.80.10.10:FF:000082">
    <property type="entry name" value="Leucine-rich repeat-containing 24"/>
    <property type="match status" value="1"/>
</dbReference>
<dbReference type="AlphaFoldDB" id="A0AA38MJX6"/>
<dbReference type="InterPro" id="IPR003598">
    <property type="entry name" value="Ig_sub2"/>
</dbReference>
<reference evidence="13" key="1">
    <citation type="journal article" date="2023" name="G3 (Bethesda)">
        <title>Whole genome assemblies of Zophobas morio and Tenebrio molitor.</title>
        <authorList>
            <person name="Kaur S."/>
            <person name="Stinson S.A."/>
            <person name="diCenzo G.C."/>
        </authorList>
    </citation>
    <scope>NUCLEOTIDE SEQUENCE</scope>
    <source>
        <strain evidence="13">QUZm001</strain>
    </source>
</reference>
<organism evidence="13 14">
    <name type="scientific">Zophobas morio</name>
    <dbReference type="NCBI Taxonomy" id="2755281"/>
    <lineage>
        <taxon>Eukaryota</taxon>
        <taxon>Metazoa</taxon>
        <taxon>Ecdysozoa</taxon>
        <taxon>Arthropoda</taxon>
        <taxon>Hexapoda</taxon>
        <taxon>Insecta</taxon>
        <taxon>Pterygota</taxon>
        <taxon>Neoptera</taxon>
        <taxon>Endopterygota</taxon>
        <taxon>Coleoptera</taxon>
        <taxon>Polyphaga</taxon>
        <taxon>Cucujiformia</taxon>
        <taxon>Tenebrionidae</taxon>
        <taxon>Zophobas</taxon>
    </lineage>
</organism>
<dbReference type="PROSITE" id="PS51450">
    <property type="entry name" value="LRR"/>
    <property type="match status" value="2"/>
</dbReference>
<evidence type="ECO:0000256" key="10">
    <source>
        <dbReference type="SAM" id="MobiDB-lite"/>
    </source>
</evidence>
<evidence type="ECO:0000313" key="14">
    <source>
        <dbReference type="Proteomes" id="UP001168821"/>
    </source>
</evidence>
<evidence type="ECO:0000256" key="3">
    <source>
        <dbReference type="ARBA" id="ARBA00022692"/>
    </source>
</evidence>
<dbReference type="InterPro" id="IPR050541">
    <property type="entry name" value="LRR_TM_domain-containing"/>
</dbReference>
<dbReference type="PROSITE" id="PS50835">
    <property type="entry name" value="IG_LIKE"/>
    <property type="match status" value="1"/>
</dbReference>
<comment type="caution">
    <text evidence="13">The sequence shown here is derived from an EMBL/GenBank/DDBJ whole genome shotgun (WGS) entry which is preliminary data.</text>
</comment>
<evidence type="ECO:0000259" key="12">
    <source>
        <dbReference type="PROSITE" id="PS50835"/>
    </source>
</evidence>
<keyword evidence="3 11" id="KW-0812">Transmembrane</keyword>
<dbReference type="InterPro" id="IPR013098">
    <property type="entry name" value="Ig_I-set"/>
</dbReference>
<dbReference type="InterPro" id="IPR007110">
    <property type="entry name" value="Ig-like_dom"/>
</dbReference>
<keyword evidence="8" id="KW-1015">Disulfide bond</keyword>
<dbReference type="Proteomes" id="UP001168821">
    <property type="component" value="Unassembled WGS sequence"/>
</dbReference>
<dbReference type="GO" id="GO:0005886">
    <property type="term" value="C:plasma membrane"/>
    <property type="evidence" value="ECO:0007669"/>
    <property type="project" value="TreeGrafter"/>
</dbReference>
<evidence type="ECO:0000256" key="5">
    <source>
        <dbReference type="ARBA" id="ARBA00022737"/>
    </source>
</evidence>
<gene>
    <name evidence="13" type="ORF">Zmor_010545</name>
</gene>
<feature type="region of interest" description="Disordered" evidence="10">
    <location>
        <begin position="647"/>
        <end position="687"/>
    </location>
</feature>
<sequence length="687" mass="76611">MNHCFRIKEWKMMFVYWPALVVAGILVKIATACPVSCSCKWKNGKQTVICNGKGLLDIPDGLDPGTQVLDFSGNFMSNLADELFSNKQLINLQRIYLSNCQIKIINEKTFKGLTNLVELDLSRNLLETVPTSSFMDCPSLMRLTLSSNPLTVLERLAFNHLSFLNTLELDNCKLVEIEEGAFQGLHSLEWLLLDDNKLKTIRGPETLPPNLKGVELRGNPWECDCHIKDLHVWLKNSNVPIAVEPTCRGPPRLANRAIKSIPVSELACLPDVSPTTFYLELAEGKNVSLQCHVHSVPEASVSWWFRGQILQNNTIVAPGIHLIYFVEEGAENKRSELFIYNANSEDNGTFICNAENAAGTSQSNFTIKIIIKEDPIVIIVSFPFEYLLAAAIGAVALGLVIISVIVVLIVRCRRWKRHEKRNKAKDVTMQCQQTLKGEEAAEPNPLKANSDEEMTLYDAQPRDDRPVVTANQVGSPTSLGRYQLEQNPDLINGMECRRDACLRPEIYDGCTMDVRWVDAEGYPIDYGLPKVPDQSASFYRTLPCNRLKRQSANSRSRYSQEAEFLARASISSSLYDHYHTDVRYTADGYPVPSNDVAPSSLPCCSVQWPTCVPANLHMVNNNPNDMFHDAARLPPGAIIKRCVSAQTEDADDQTKIDSNAISSRNNSANEALTESPDEGYEGEPSVV</sequence>
<feature type="domain" description="Ig-like" evidence="12">
    <location>
        <begin position="270"/>
        <end position="368"/>
    </location>
</feature>
<dbReference type="InterPro" id="IPR001611">
    <property type="entry name" value="Leu-rich_rpt"/>
</dbReference>
<keyword evidence="6 11" id="KW-1133">Transmembrane helix</keyword>